<comment type="caution">
    <text evidence="5">The sequence shown here is derived from an EMBL/GenBank/DDBJ whole genome shotgun (WGS) entry which is preliminary data.</text>
</comment>
<dbReference type="OrthoDB" id="9802525at2"/>
<proteinExistence type="predicted"/>
<gene>
    <name evidence="5" type="ORF">CGZ94_10550</name>
</gene>
<keyword evidence="1 5" id="KW-0328">Glycosyltransferase</keyword>
<dbReference type="RefSeq" id="WP_094400016.1">
    <property type="nucleotide sequence ID" value="NZ_NMVL01000005.1"/>
</dbReference>
<dbReference type="InterPro" id="IPR001296">
    <property type="entry name" value="Glyco_trans_1"/>
</dbReference>
<dbReference type="InterPro" id="IPR028098">
    <property type="entry name" value="Glyco_trans_4-like_N"/>
</dbReference>
<evidence type="ECO:0000256" key="2">
    <source>
        <dbReference type="ARBA" id="ARBA00022679"/>
    </source>
</evidence>
<evidence type="ECO:0000259" key="4">
    <source>
        <dbReference type="Pfam" id="PF13439"/>
    </source>
</evidence>
<dbReference type="InterPro" id="IPR050194">
    <property type="entry name" value="Glycosyltransferase_grp1"/>
</dbReference>
<dbReference type="PANTHER" id="PTHR45947">
    <property type="entry name" value="SULFOQUINOVOSYL TRANSFERASE SQD2"/>
    <property type="match status" value="1"/>
</dbReference>
<dbReference type="GO" id="GO:0016758">
    <property type="term" value="F:hexosyltransferase activity"/>
    <property type="evidence" value="ECO:0007669"/>
    <property type="project" value="TreeGrafter"/>
</dbReference>
<organism evidence="5 6">
    <name type="scientific">Enemella evansiae</name>
    <dbReference type="NCBI Taxonomy" id="2016499"/>
    <lineage>
        <taxon>Bacteria</taxon>
        <taxon>Bacillati</taxon>
        <taxon>Actinomycetota</taxon>
        <taxon>Actinomycetes</taxon>
        <taxon>Propionibacteriales</taxon>
        <taxon>Propionibacteriaceae</taxon>
        <taxon>Enemella</taxon>
    </lineage>
</organism>
<dbReference type="SUPFAM" id="SSF53756">
    <property type="entry name" value="UDP-Glycosyltransferase/glycogen phosphorylase"/>
    <property type="match status" value="1"/>
</dbReference>
<reference evidence="5 6" key="1">
    <citation type="submission" date="2017-07" db="EMBL/GenBank/DDBJ databases">
        <title>Draft whole genome sequences of clinical Proprionibacteriaceae strains.</title>
        <authorList>
            <person name="Bernier A.-M."/>
            <person name="Bernard K."/>
            <person name="Domingo M.-C."/>
        </authorList>
    </citation>
    <scope>NUCLEOTIDE SEQUENCE [LARGE SCALE GENOMIC DNA]</scope>
    <source>
        <strain evidence="5 6">NML 030167</strain>
    </source>
</reference>
<name>A0A255GGH9_9ACTN</name>
<keyword evidence="6" id="KW-1185">Reference proteome</keyword>
<feature type="domain" description="Glycosyl transferase family 1" evidence="3">
    <location>
        <begin position="193"/>
        <end position="345"/>
    </location>
</feature>
<dbReference type="EMBL" id="NMVO01000013">
    <property type="protein sequence ID" value="OYO13413.1"/>
    <property type="molecule type" value="Genomic_DNA"/>
</dbReference>
<evidence type="ECO:0000256" key="1">
    <source>
        <dbReference type="ARBA" id="ARBA00022676"/>
    </source>
</evidence>
<dbReference type="Pfam" id="PF00534">
    <property type="entry name" value="Glycos_transf_1"/>
    <property type="match status" value="1"/>
</dbReference>
<dbReference type="AlphaFoldDB" id="A0A255GGH9"/>
<evidence type="ECO:0000259" key="3">
    <source>
        <dbReference type="Pfam" id="PF00534"/>
    </source>
</evidence>
<accession>A0A255GGH9</accession>
<dbReference type="GO" id="GO:1901137">
    <property type="term" value="P:carbohydrate derivative biosynthetic process"/>
    <property type="evidence" value="ECO:0007669"/>
    <property type="project" value="UniProtKB-ARBA"/>
</dbReference>
<protein>
    <submittedName>
        <fullName evidence="5">Alpha-mannosyltransferase</fullName>
    </submittedName>
</protein>
<sequence length="375" mass="41277">MRVAIVTESFLPQINGVTHSVMRVLEHLRATGHEAMVIAPSHSGRAPKEYAGFPVVPVTSVALPGYADVQLSTTPQWRFERIFADFNPDVVHLAAPFALGQRAGLAAHRMGLPSVAIYQTEIPTYVTRYGIPQAEQLLWKWVRNVHQLATMTLAPSTYARQQLVGLGVQRVGLWGRGVDSVRFQPGKRDEALRRSWAPNGEKIIGYVGRLAPEKQVDDLEVLADLPGTRTVIVGKGPRMDELRRILPHAVFLGQLTGDELPRAMASFDLFVAPGELETFCQTIQEAQASGVPTIAPARGGPIDLIDPSHTGWLYEPGNLAGMRAHVRDLLGDDFKRATFARKAREAVEHRTWETTCAQLVMHYQEAIDAVSYAAA</sequence>
<evidence type="ECO:0000313" key="6">
    <source>
        <dbReference type="Proteomes" id="UP000215896"/>
    </source>
</evidence>
<dbReference type="Gene3D" id="3.40.50.2000">
    <property type="entry name" value="Glycogen Phosphorylase B"/>
    <property type="match status" value="2"/>
</dbReference>
<feature type="domain" description="Glycosyltransferase subfamily 4-like N-terminal" evidence="4">
    <location>
        <begin position="14"/>
        <end position="180"/>
    </location>
</feature>
<keyword evidence="2 5" id="KW-0808">Transferase</keyword>
<dbReference type="Pfam" id="PF13439">
    <property type="entry name" value="Glyco_transf_4"/>
    <property type="match status" value="1"/>
</dbReference>
<evidence type="ECO:0000313" key="5">
    <source>
        <dbReference type="EMBL" id="OYO13413.1"/>
    </source>
</evidence>
<dbReference type="Proteomes" id="UP000215896">
    <property type="component" value="Unassembled WGS sequence"/>
</dbReference>
<dbReference type="PANTHER" id="PTHR45947:SF3">
    <property type="entry name" value="SULFOQUINOVOSYL TRANSFERASE SQD2"/>
    <property type="match status" value="1"/>
</dbReference>
<dbReference type="CDD" id="cd03814">
    <property type="entry name" value="GT4-like"/>
    <property type="match status" value="1"/>
</dbReference>